<accession>A0A4Y7KUT4</accession>
<dbReference type="EMBL" id="CM010723">
    <property type="protein sequence ID" value="RZC75928.1"/>
    <property type="molecule type" value="Genomic_DNA"/>
</dbReference>
<evidence type="ECO:0000313" key="3">
    <source>
        <dbReference type="Proteomes" id="UP000316621"/>
    </source>
</evidence>
<organism evidence="2 3">
    <name type="scientific">Papaver somniferum</name>
    <name type="common">Opium poppy</name>
    <dbReference type="NCBI Taxonomy" id="3469"/>
    <lineage>
        <taxon>Eukaryota</taxon>
        <taxon>Viridiplantae</taxon>
        <taxon>Streptophyta</taxon>
        <taxon>Embryophyta</taxon>
        <taxon>Tracheophyta</taxon>
        <taxon>Spermatophyta</taxon>
        <taxon>Magnoliopsida</taxon>
        <taxon>Ranunculales</taxon>
        <taxon>Papaveraceae</taxon>
        <taxon>Papaveroideae</taxon>
        <taxon>Papaver</taxon>
    </lineage>
</organism>
<keyword evidence="3" id="KW-1185">Reference proteome</keyword>
<feature type="compositionally biased region" description="Basic residues" evidence="1">
    <location>
        <begin position="138"/>
        <end position="147"/>
    </location>
</feature>
<feature type="region of interest" description="Disordered" evidence="1">
    <location>
        <begin position="134"/>
        <end position="155"/>
    </location>
</feature>
<evidence type="ECO:0000313" key="2">
    <source>
        <dbReference type="EMBL" id="RZC75928.1"/>
    </source>
</evidence>
<gene>
    <name evidence="2" type="ORF">C5167_000051</name>
</gene>
<name>A0A4Y7KUT4_PAPSO</name>
<reference evidence="2 3" key="1">
    <citation type="journal article" date="2018" name="Science">
        <title>The opium poppy genome and morphinan production.</title>
        <authorList>
            <person name="Guo L."/>
            <person name="Winzer T."/>
            <person name="Yang X."/>
            <person name="Li Y."/>
            <person name="Ning Z."/>
            <person name="He Z."/>
            <person name="Teodor R."/>
            <person name="Lu Y."/>
            <person name="Bowser T.A."/>
            <person name="Graham I.A."/>
            <person name="Ye K."/>
        </authorList>
    </citation>
    <scope>NUCLEOTIDE SEQUENCE [LARGE SCALE GENOMIC DNA]</scope>
    <source>
        <strain evidence="3">cv. HN1</strain>
        <tissue evidence="2">Leaves</tissue>
    </source>
</reference>
<dbReference type="Gramene" id="RZC75928">
    <property type="protein sequence ID" value="RZC75928"/>
    <property type="gene ID" value="C5167_000051"/>
</dbReference>
<sequence>MEEEDYDILCATPGCRRLIAKGYQIPVDVLGFSTAIIKIPPLDTLVVGNESVVDTFGFPMMETELLCIGCQTFLGSLYYHQHVLGTRENNDPDYLFRIGFDRVLYVLRIRVELSPDQFEDSLLEPLIGDSGLDEGQRHSHNLQKKRATHDQYDDL</sequence>
<dbReference type="Proteomes" id="UP000316621">
    <property type="component" value="Chromosome 9"/>
</dbReference>
<proteinExistence type="predicted"/>
<evidence type="ECO:0000256" key="1">
    <source>
        <dbReference type="SAM" id="MobiDB-lite"/>
    </source>
</evidence>
<protein>
    <submittedName>
        <fullName evidence="2">Uncharacterized protein</fullName>
    </submittedName>
</protein>
<dbReference type="AlphaFoldDB" id="A0A4Y7KUT4"/>